<dbReference type="RefSeq" id="XP_017883632.2">
    <property type="nucleotide sequence ID" value="XM_018028143.2"/>
</dbReference>
<evidence type="ECO:0000256" key="9">
    <source>
        <dbReference type="ARBA" id="ARBA00023224"/>
    </source>
</evidence>
<protein>
    <recommendedName>
        <fullName evidence="10">Odorant receptor</fullName>
    </recommendedName>
</protein>
<keyword evidence="7 10" id="KW-0472">Membrane</keyword>
<evidence type="ECO:0000256" key="6">
    <source>
        <dbReference type="ARBA" id="ARBA00022989"/>
    </source>
</evidence>
<dbReference type="Pfam" id="PF02949">
    <property type="entry name" value="7tm_6"/>
    <property type="match status" value="1"/>
</dbReference>
<dbReference type="GO" id="GO:0005886">
    <property type="term" value="C:plasma membrane"/>
    <property type="evidence" value="ECO:0007669"/>
    <property type="project" value="UniProtKB-SubCell"/>
</dbReference>
<dbReference type="PANTHER" id="PTHR21137">
    <property type="entry name" value="ODORANT RECEPTOR"/>
    <property type="match status" value="1"/>
</dbReference>
<comment type="caution">
    <text evidence="10">Lacks conserved residue(s) required for the propagation of feature annotation.</text>
</comment>
<feature type="transmembrane region" description="Helical" evidence="10">
    <location>
        <begin position="38"/>
        <end position="61"/>
    </location>
</feature>
<dbReference type="AlphaFoldDB" id="A0AAJ7J411"/>
<reference evidence="12" key="1">
    <citation type="submission" date="2025-08" db="UniProtKB">
        <authorList>
            <consortium name="RefSeq"/>
        </authorList>
    </citation>
    <scope>IDENTIFICATION</scope>
    <source>
        <tissue evidence="12">Whole body</tissue>
    </source>
</reference>
<keyword evidence="5 10" id="KW-0552">Olfaction</keyword>
<keyword evidence="8 10" id="KW-0675">Receptor</keyword>
<keyword evidence="11" id="KW-1185">Reference proteome</keyword>
<keyword evidence="2" id="KW-1003">Cell membrane</keyword>
<sequence>MMDSVTLENKYMSVIKTCAILTSIWPEQSHCSKICIQVYTYLSFIACAGSMIARVYILFSIDVMLEQLSYFGAACVMMLKYGLYTVRSREYKMFLDCIRRDFSTKRPQAEFDILEKYAGRGVFYTQFYLFNCYCCYALFIQTPLTPRILDIFMPKNESRELGYVYPAYFALDEEKYYIPITIHMILVIAMVFYVYVACDTSYAYFVQHGCGLLAVAGHRFKAAVAEPESFYEKEYLHDRQYKKIRLAIEGHQYALEYLRTLQEAHVEYLFILIGFVMMAFSVTLVKISNMEVGPEFFKDCTFLLIQLMHIFYMSMQGQCVVDSVNEFSDTIYEAEWYESDKKVQSLFVLTLRSCLSPPKLTAGGLIVLNLQSFSEILKTSVSYFTVLQST</sequence>
<name>A0AAJ7J411_9HYME</name>
<keyword evidence="4 10" id="KW-0812">Transmembrane</keyword>
<feature type="transmembrane region" description="Helical" evidence="10">
    <location>
        <begin position="265"/>
        <end position="284"/>
    </location>
</feature>
<accession>A0AAJ7J411</accession>
<feature type="transmembrane region" description="Helical" evidence="10">
    <location>
        <begin position="176"/>
        <end position="196"/>
    </location>
</feature>
<dbReference type="KEGG" id="ccal:108627091"/>
<dbReference type="PANTHER" id="PTHR21137:SF35">
    <property type="entry name" value="ODORANT RECEPTOR 19A-RELATED"/>
    <property type="match status" value="1"/>
</dbReference>
<proteinExistence type="inferred from homology"/>
<comment type="subcellular location">
    <subcellularLocation>
        <location evidence="1 10">Cell membrane</location>
        <topology evidence="1 10">Multi-pass membrane protein</topology>
    </subcellularLocation>
</comment>
<gene>
    <name evidence="12" type="primary">LOC108627091</name>
</gene>
<dbReference type="GO" id="GO:0004984">
    <property type="term" value="F:olfactory receptor activity"/>
    <property type="evidence" value="ECO:0007669"/>
    <property type="project" value="InterPro"/>
</dbReference>
<evidence type="ECO:0000256" key="10">
    <source>
        <dbReference type="RuleBase" id="RU351113"/>
    </source>
</evidence>
<keyword evidence="3 10" id="KW-0716">Sensory transduction</keyword>
<evidence type="ECO:0000256" key="8">
    <source>
        <dbReference type="ARBA" id="ARBA00023170"/>
    </source>
</evidence>
<dbReference type="InterPro" id="IPR004117">
    <property type="entry name" value="7tm6_olfct_rcpt"/>
</dbReference>
<evidence type="ECO:0000256" key="3">
    <source>
        <dbReference type="ARBA" id="ARBA00022606"/>
    </source>
</evidence>
<comment type="similarity">
    <text evidence="10">Belongs to the insect chemoreceptor superfamily. Heteromeric odorant receptor channel (TC 1.A.69) family.</text>
</comment>
<evidence type="ECO:0000313" key="12">
    <source>
        <dbReference type="RefSeq" id="XP_017883632.2"/>
    </source>
</evidence>
<evidence type="ECO:0000313" key="11">
    <source>
        <dbReference type="Proteomes" id="UP000694925"/>
    </source>
</evidence>
<dbReference type="GO" id="GO:0005549">
    <property type="term" value="F:odorant binding"/>
    <property type="evidence" value="ECO:0007669"/>
    <property type="project" value="InterPro"/>
</dbReference>
<evidence type="ECO:0000256" key="7">
    <source>
        <dbReference type="ARBA" id="ARBA00023136"/>
    </source>
</evidence>
<dbReference type="Proteomes" id="UP000694925">
    <property type="component" value="Unplaced"/>
</dbReference>
<evidence type="ECO:0000256" key="1">
    <source>
        <dbReference type="ARBA" id="ARBA00004651"/>
    </source>
</evidence>
<evidence type="ECO:0000256" key="2">
    <source>
        <dbReference type="ARBA" id="ARBA00022475"/>
    </source>
</evidence>
<feature type="transmembrane region" description="Helical" evidence="10">
    <location>
        <begin position="67"/>
        <end position="86"/>
    </location>
</feature>
<keyword evidence="9 10" id="KW-0807">Transducer</keyword>
<dbReference type="GO" id="GO:0007165">
    <property type="term" value="P:signal transduction"/>
    <property type="evidence" value="ECO:0007669"/>
    <property type="project" value="UniProtKB-KW"/>
</dbReference>
<evidence type="ECO:0000256" key="5">
    <source>
        <dbReference type="ARBA" id="ARBA00022725"/>
    </source>
</evidence>
<dbReference type="GeneID" id="108627091"/>
<evidence type="ECO:0000256" key="4">
    <source>
        <dbReference type="ARBA" id="ARBA00022692"/>
    </source>
</evidence>
<keyword evidence="6 10" id="KW-1133">Transmembrane helix</keyword>
<organism evidence="11 12">
    <name type="scientific">Ceratina calcarata</name>
    <dbReference type="NCBI Taxonomy" id="156304"/>
    <lineage>
        <taxon>Eukaryota</taxon>
        <taxon>Metazoa</taxon>
        <taxon>Ecdysozoa</taxon>
        <taxon>Arthropoda</taxon>
        <taxon>Hexapoda</taxon>
        <taxon>Insecta</taxon>
        <taxon>Pterygota</taxon>
        <taxon>Neoptera</taxon>
        <taxon>Endopterygota</taxon>
        <taxon>Hymenoptera</taxon>
        <taxon>Apocrita</taxon>
        <taxon>Aculeata</taxon>
        <taxon>Apoidea</taxon>
        <taxon>Anthophila</taxon>
        <taxon>Apidae</taxon>
        <taxon>Ceratina</taxon>
        <taxon>Zadontomerus</taxon>
    </lineage>
</organism>